<dbReference type="Proteomes" id="UP001626628">
    <property type="component" value="Chromosome"/>
</dbReference>
<keyword evidence="1" id="KW-0732">Signal</keyword>
<gene>
    <name evidence="2" type="ORF">WAB15_23290</name>
</gene>
<protein>
    <recommendedName>
        <fullName evidence="4">ATP-binding protein</fullName>
    </recommendedName>
</protein>
<evidence type="ECO:0000313" key="2">
    <source>
        <dbReference type="EMBL" id="WXK81627.1"/>
    </source>
</evidence>
<evidence type="ECO:0000313" key="3">
    <source>
        <dbReference type="Proteomes" id="UP001626628"/>
    </source>
</evidence>
<evidence type="ECO:0008006" key="4">
    <source>
        <dbReference type="Google" id="ProtNLM"/>
    </source>
</evidence>
<organism evidence="2 3">
    <name type="scientific">Streptomyces sirii</name>
    <dbReference type="NCBI Taxonomy" id="3127701"/>
    <lineage>
        <taxon>Bacteria</taxon>
        <taxon>Bacillati</taxon>
        <taxon>Actinomycetota</taxon>
        <taxon>Actinomycetes</taxon>
        <taxon>Kitasatosporales</taxon>
        <taxon>Streptomycetaceae</taxon>
        <taxon>Streptomyces</taxon>
    </lineage>
</organism>
<proteinExistence type="predicted"/>
<evidence type="ECO:0000256" key="1">
    <source>
        <dbReference type="SAM" id="SignalP"/>
    </source>
</evidence>
<dbReference type="EMBL" id="CP147982">
    <property type="protein sequence ID" value="WXK81627.1"/>
    <property type="molecule type" value="Genomic_DNA"/>
</dbReference>
<feature type="signal peptide" evidence="1">
    <location>
        <begin position="1"/>
        <end position="25"/>
    </location>
</feature>
<dbReference type="RefSeq" id="WP_407289276.1">
    <property type="nucleotide sequence ID" value="NZ_CP147982.1"/>
</dbReference>
<accession>A0ABZ2QYJ7</accession>
<name>A0ABZ2QYJ7_9ACTN</name>
<feature type="chain" id="PRO_5047511332" description="ATP-binding protein" evidence="1">
    <location>
        <begin position="26"/>
        <end position="102"/>
    </location>
</feature>
<keyword evidence="3" id="KW-1185">Reference proteome</keyword>
<sequence>MKYAKSAVVVAGSVVALGAAAPAIAAQHGLPAGIQPGPKMSLNGGLNDALRSKQLDGHQVRPLVKKVKTTGDKVKSANANKLLGGVAAAAKGSPLLGGLPIR</sequence>
<reference evidence="2 3" key="1">
    <citation type="submission" date="2024-03" db="EMBL/GenBank/DDBJ databases">
        <title>The complete genome of Streptomyces sirii sp.nov.</title>
        <authorList>
            <person name="Zakalyukina Y.V."/>
            <person name="Belik A.R."/>
            <person name="Biryukov M.V."/>
            <person name="Baturina O.A."/>
            <person name="Kabilov M.R."/>
        </authorList>
    </citation>
    <scope>NUCLEOTIDE SEQUENCE [LARGE SCALE GENOMIC DNA]</scope>
    <source>
        <strain evidence="2 3">BP-8</strain>
    </source>
</reference>